<dbReference type="EnsemblMetazoa" id="ADIR009237-RA">
    <property type="protein sequence ID" value="ADIR009237-PA"/>
    <property type="gene ID" value="ADIR009237"/>
</dbReference>
<dbReference type="Proteomes" id="UP000075884">
    <property type="component" value="Unassembled WGS sequence"/>
</dbReference>
<evidence type="ECO:0000313" key="2">
    <source>
        <dbReference type="EnsemblMetazoa" id="ADIR009237-PA"/>
    </source>
</evidence>
<feature type="domain" description="FHOD1 N-terminal GTPase-binding" evidence="1">
    <location>
        <begin position="8"/>
        <end position="61"/>
    </location>
</feature>
<evidence type="ECO:0000259" key="1">
    <source>
        <dbReference type="Pfam" id="PF18382"/>
    </source>
</evidence>
<proteinExistence type="predicted"/>
<dbReference type="InterPro" id="IPR011989">
    <property type="entry name" value="ARM-like"/>
</dbReference>
<dbReference type="VEuPathDB" id="VectorBase:ADIR009237"/>
<dbReference type="InterPro" id="IPR041387">
    <property type="entry name" value="FHOD1_GBD_N"/>
</dbReference>
<evidence type="ECO:0000313" key="3">
    <source>
        <dbReference type="Proteomes" id="UP000075884"/>
    </source>
</evidence>
<dbReference type="STRING" id="7168.A0A182NNK2"/>
<name>A0A182NNK2_9DIPT</name>
<dbReference type="AlphaFoldDB" id="A0A182NNK2"/>
<dbReference type="Gene3D" id="1.25.10.10">
    <property type="entry name" value="Leucine-rich Repeat Variant"/>
    <property type="match status" value="1"/>
</dbReference>
<organism evidence="2 3">
    <name type="scientific">Anopheles dirus</name>
    <dbReference type="NCBI Taxonomy" id="7168"/>
    <lineage>
        <taxon>Eukaryota</taxon>
        <taxon>Metazoa</taxon>
        <taxon>Ecdysozoa</taxon>
        <taxon>Arthropoda</taxon>
        <taxon>Hexapoda</taxon>
        <taxon>Insecta</taxon>
        <taxon>Pterygota</taxon>
        <taxon>Neoptera</taxon>
        <taxon>Endopterygota</taxon>
        <taxon>Diptera</taxon>
        <taxon>Nematocera</taxon>
        <taxon>Culicoidea</taxon>
        <taxon>Culicidae</taxon>
        <taxon>Anophelinae</taxon>
        <taxon>Anopheles</taxon>
    </lineage>
</organism>
<accession>A0A182NNK2</accession>
<sequence length="107" mass="11793">MEPDELITVRVQYLVDSDPFNSLSMYPIPSRAPVFSFASAVPLATQLGALLRHLGAPQRTGRSEPGRVLSRASRVKRKFGGVDQRACRVVLGGPEKPANVPTEMRYR</sequence>
<protein>
    <recommendedName>
        <fullName evidence="1">FHOD1 N-terminal GTPase-binding domain-containing protein</fullName>
    </recommendedName>
</protein>
<dbReference type="Pfam" id="PF18382">
    <property type="entry name" value="Formin_GBD_N"/>
    <property type="match status" value="1"/>
</dbReference>
<reference evidence="3" key="1">
    <citation type="submission" date="2013-03" db="EMBL/GenBank/DDBJ databases">
        <title>The Genome Sequence of Anopheles dirus WRAIR2.</title>
        <authorList>
            <consortium name="The Broad Institute Genomics Platform"/>
            <person name="Neafsey D.E."/>
            <person name="Walton C."/>
            <person name="Walker B."/>
            <person name="Young S.K."/>
            <person name="Zeng Q."/>
            <person name="Gargeya S."/>
            <person name="Fitzgerald M."/>
            <person name="Haas B."/>
            <person name="Abouelleil A."/>
            <person name="Allen A.W."/>
            <person name="Alvarado L."/>
            <person name="Arachchi H.M."/>
            <person name="Berlin A.M."/>
            <person name="Chapman S.B."/>
            <person name="Gainer-Dewar J."/>
            <person name="Goldberg J."/>
            <person name="Griggs A."/>
            <person name="Gujja S."/>
            <person name="Hansen M."/>
            <person name="Howarth C."/>
            <person name="Imamovic A."/>
            <person name="Ireland A."/>
            <person name="Larimer J."/>
            <person name="McCowan C."/>
            <person name="Murphy C."/>
            <person name="Pearson M."/>
            <person name="Poon T.W."/>
            <person name="Priest M."/>
            <person name="Roberts A."/>
            <person name="Saif S."/>
            <person name="Shea T."/>
            <person name="Sisk P."/>
            <person name="Sykes S."/>
            <person name="Wortman J."/>
            <person name="Nusbaum C."/>
            <person name="Birren B."/>
        </authorList>
    </citation>
    <scope>NUCLEOTIDE SEQUENCE [LARGE SCALE GENOMIC DNA]</scope>
    <source>
        <strain evidence="3">WRAIR2</strain>
    </source>
</reference>
<keyword evidence="3" id="KW-1185">Reference proteome</keyword>
<reference evidence="2" key="2">
    <citation type="submission" date="2020-05" db="UniProtKB">
        <authorList>
            <consortium name="EnsemblMetazoa"/>
        </authorList>
    </citation>
    <scope>IDENTIFICATION</scope>
    <source>
        <strain evidence="2">WRAIR2</strain>
    </source>
</reference>